<dbReference type="EMBL" id="JAHRIP010061240">
    <property type="protein sequence ID" value="MEQ2305114.1"/>
    <property type="molecule type" value="Genomic_DNA"/>
</dbReference>
<comment type="caution">
    <text evidence="2">The sequence shown here is derived from an EMBL/GenBank/DDBJ whole genome shotgun (WGS) entry which is preliminary data.</text>
</comment>
<dbReference type="Proteomes" id="UP001469553">
    <property type="component" value="Unassembled WGS sequence"/>
</dbReference>
<evidence type="ECO:0000256" key="1">
    <source>
        <dbReference type="SAM" id="Phobius"/>
    </source>
</evidence>
<proteinExistence type="predicted"/>
<feature type="transmembrane region" description="Helical" evidence="1">
    <location>
        <begin position="177"/>
        <end position="202"/>
    </location>
</feature>
<evidence type="ECO:0000313" key="3">
    <source>
        <dbReference type="Proteomes" id="UP001469553"/>
    </source>
</evidence>
<name>A0ABV0ZFV3_9TELE</name>
<accession>A0ABV0ZFV3</accession>
<gene>
    <name evidence="2" type="ORF">AMECASPLE_034252</name>
</gene>
<keyword evidence="1" id="KW-1133">Transmembrane helix</keyword>
<feature type="non-terminal residue" evidence="2">
    <location>
        <position position="1"/>
    </location>
</feature>
<protein>
    <submittedName>
        <fullName evidence="2">Uncharacterized protein</fullName>
    </submittedName>
</protein>
<sequence>GKRKLTVMGSYLDSVESIRQGNLEGGYHEQQNQILPAEHINSETLIYETPADENPWWNRNHVYLKVANETLECYTEIHYEPDPQFFTFIATRTGYKVQVMIQYKDWNLEMTTEELSVWGVKDGKQYPCVMKGKNNSSTAADYFICDIQNATVKFNQLTIKYGQLTVQVWNPPLCDQFLLILRLLLVPCVTAVLVIICVCIVMKKKP</sequence>
<reference evidence="2 3" key="1">
    <citation type="submission" date="2021-06" db="EMBL/GenBank/DDBJ databases">
        <authorList>
            <person name="Palmer J.M."/>
        </authorList>
    </citation>
    <scope>NUCLEOTIDE SEQUENCE [LARGE SCALE GENOMIC DNA]</scope>
    <source>
        <strain evidence="2 3">AS_MEX2019</strain>
        <tissue evidence="2">Muscle</tissue>
    </source>
</reference>
<keyword evidence="3" id="KW-1185">Reference proteome</keyword>
<keyword evidence="1" id="KW-0472">Membrane</keyword>
<evidence type="ECO:0000313" key="2">
    <source>
        <dbReference type="EMBL" id="MEQ2305114.1"/>
    </source>
</evidence>
<organism evidence="2 3">
    <name type="scientific">Ameca splendens</name>
    <dbReference type="NCBI Taxonomy" id="208324"/>
    <lineage>
        <taxon>Eukaryota</taxon>
        <taxon>Metazoa</taxon>
        <taxon>Chordata</taxon>
        <taxon>Craniata</taxon>
        <taxon>Vertebrata</taxon>
        <taxon>Euteleostomi</taxon>
        <taxon>Actinopterygii</taxon>
        <taxon>Neopterygii</taxon>
        <taxon>Teleostei</taxon>
        <taxon>Neoteleostei</taxon>
        <taxon>Acanthomorphata</taxon>
        <taxon>Ovalentaria</taxon>
        <taxon>Atherinomorphae</taxon>
        <taxon>Cyprinodontiformes</taxon>
        <taxon>Goodeidae</taxon>
        <taxon>Ameca</taxon>
    </lineage>
</organism>
<keyword evidence="1" id="KW-0812">Transmembrane</keyword>